<evidence type="ECO:0000313" key="3">
    <source>
        <dbReference type="Proteomes" id="UP000216024"/>
    </source>
</evidence>
<evidence type="ECO:0000313" key="2">
    <source>
        <dbReference type="EMBL" id="PAB56490.1"/>
    </source>
</evidence>
<sequence>MKKSVQEKDKEQEREIIRKFQKAQIINIIITMVSLFMLPLIAIGGLLAEQRELAIEKPLQYLCISLIGVMFLSNVFLRKCHNCGVKLK</sequence>
<keyword evidence="1" id="KW-1133">Transmembrane helix</keyword>
<keyword evidence="1" id="KW-0812">Transmembrane</keyword>
<proteinExistence type="predicted"/>
<feature type="transmembrane region" description="Helical" evidence="1">
    <location>
        <begin position="25"/>
        <end position="47"/>
    </location>
</feature>
<evidence type="ECO:0000256" key="1">
    <source>
        <dbReference type="SAM" id="Phobius"/>
    </source>
</evidence>
<dbReference type="EMBL" id="NIBG01000034">
    <property type="protein sequence ID" value="PAB56490.1"/>
    <property type="molecule type" value="Genomic_DNA"/>
</dbReference>
<keyword evidence="1" id="KW-0472">Membrane</keyword>
<accession>A0A267MCF1</accession>
<dbReference type="AlphaFoldDB" id="A0A267MCF1"/>
<gene>
    <name evidence="2" type="ORF">CCE28_20690</name>
</gene>
<feature type="transmembrane region" description="Helical" evidence="1">
    <location>
        <begin position="59"/>
        <end position="77"/>
    </location>
</feature>
<protein>
    <submittedName>
        <fullName evidence="2">Uncharacterized protein</fullName>
    </submittedName>
</protein>
<dbReference type="Proteomes" id="UP000216024">
    <property type="component" value="Unassembled WGS sequence"/>
</dbReference>
<organism evidence="2 3">
    <name type="scientific">Anaeromicrobium sediminis</name>
    <dbReference type="NCBI Taxonomy" id="1478221"/>
    <lineage>
        <taxon>Bacteria</taxon>
        <taxon>Bacillati</taxon>
        <taxon>Bacillota</taxon>
        <taxon>Clostridia</taxon>
        <taxon>Peptostreptococcales</taxon>
        <taxon>Thermotaleaceae</taxon>
        <taxon>Anaeromicrobium</taxon>
    </lineage>
</organism>
<keyword evidence="3" id="KW-1185">Reference proteome</keyword>
<comment type="caution">
    <text evidence="2">The sequence shown here is derived from an EMBL/GenBank/DDBJ whole genome shotgun (WGS) entry which is preliminary data.</text>
</comment>
<name>A0A267MCF1_9FIRM</name>
<dbReference type="RefSeq" id="WP_095135969.1">
    <property type="nucleotide sequence ID" value="NZ_NIBG01000034.1"/>
</dbReference>
<reference evidence="2 3" key="1">
    <citation type="submission" date="2017-06" db="EMBL/GenBank/DDBJ databases">
        <title>Draft genome sequence of anaerobic fermentative bacterium Anaeromicrobium sediminis DY2726D isolated from West Pacific Ocean sediments.</title>
        <authorList>
            <person name="Zeng X."/>
        </authorList>
    </citation>
    <scope>NUCLEOTIDE SEQUENCE [LARGE SCALE GENOMIC DNA]</scope>
    <source>
        <strain evidence="2 3">DY2726D</strain>
    </source>
</reference>